<proteinExistence type="predicted"/>
<reference evidence="3" key="1">
    <citation type="submission" date="2019-03" db="EMBL/GenBank/DDBJ databases">
        <title>Single cell metagenomics reveals metabolic interactions within the superorganism composed of flagellate Streblomastix strix and complex community of Bacteroidetes bacteria on its surface.</title>
        <authorList>
            <person name="Treitli S.C."/>
            <person name="Kolisko M."/>
            <person name="Husnik F."/>
            <person name="Keeling P."/>
            <person name="Hampl V."/>
        </authorList>
    </citation>
    <scope>NUCLEOTIDE SEQUENCE</scope>
    <source>
        <strain evidence="3">STM</strain>
    </source>
</reference>
<protein>
    <recommendedName>
        <fullName evidence="2">Winged helix-turn helix domain-containing protein</fullName>
    </recommendedName>
</protein>
<dbReference type="EMBL" id="SNRY01002626">
    <property type="protein sequence ID" value="KAA6324201.1"/>
    <property type="molecule type" value="Genomic_DNA"/>
</dbReference>
<evidence type="ECO:0000313" key="3">
    <source>
        <dbReference type="EMBL" id="KAA6324201.1"/>
    </source>
</evidence>
<dbReference type="Pfam" id="PF13592">
    <property type="entry name" value="HTH_33"/>
    <property type="match status" value="1"/>
</dbReference>
<evidence type="ECO:0000259" key="2">
    <source>
        <dbReference type="Pfam" id="PF13592"/>
    </source>
</evidence>
<dbReference type="InterPro" id="IPR025959">
    <property type="entry name" value="Winged_HTH_dom"/>
</dbReference>
<comment type="caution">
    <text evidence="3">The sequence shown here is derived from an EMBL/GenBank/DDBJ whole genome shotgun (WGS) entry which is preliminary data.</text>
</comment>
<gene>
    <name evidence="3" type="ORF">EZS27_026440</name>
</gene>
<accession>A0A5J4QTK9</accession>
<organism evidence="3">
    <name type="scientific">termite gut metagenome</name>
    <dbReference type="NCBI Taxonomy" id="433724"/>
    <lineage>
        <taxon>unclassified sequences</taxon>
        <taxon>metagenomes</taxon>
        <taxon>organismal metagenomes</taxon>
    </lineage>
</organism>
<feature type="compositionally biased region" description="Basic and acidic residues" evidence="1">
    <location>
        <begin position="196"/>
        <end position="212"/>
    </location>
</feature>
<name>A0A5J4QTK9_9ZZZZ</name>
<feature type="region of interest" description="Disordered" evidence="1">
    <location>
        <begin position="189"/>
        <end position="212"/>
    </location>
</feature>
<sequence>MLFQMQENVGIFNALQKWDVIYLILNCCQDNLNNILIFVSKKRCSTLRSFLIHMQIEELLGVLNAQKEIRAFKDCPIIYSVAIHAGKTAADLSVLLGVSKSKIYRIIQSYNKQGKEWRVAKQWGGRMEARSLMSLEEERKLLKEVETEALSGQILIYKDIKGKIELKMGREVSDDYVWDLFKGHHWKKKVPRGSHPKSEEGTRQEYKKNSRN</sequence>
<dbReference type="AlphaFoldDB" id="A0A5J4QTK9"/>
<evidence type="ECO:0000256" key="1">
    <source>
        <dbReference type="SAM" id="MobiDB-lite"/>
    </source>
</evidence>
<feature type="domain" description="Winged helix-turn helix" evidence="2">
    <location>
        <begin position="159"/>
        <end position="209"/>
    </location>
</feature>